<keyword evidence="4" id="KW-1185">Reference proteome</keyword>
<protein>
    <recommendedName>
        <fullName evidence="2">Nucleoside phosphorylase domain-containing protein</fullName>
    </recommendedName>
</protein>
<gene>
    <name evidence="3" type="ORF">TWF696_007539</name>
</gene>
<feature type="region of interest" description="Disordered" evidence="1">
    <location>
        <begin position="108"/>
        <end position="144"/>
    </location>
</feature>
<dbReference type="Pfam" id="PF01048">
    <property type="entry name" value="PNP_UDP_1"/>
    <property type="match status" value="1"/>
</dbReference>
<dbReference type="InterPro" id="IPR053137">
    <property type="entry name" value="NLR-like"/>
</dbReference>
<dbReference type="PANTHER" id="PTHR46082">
    <property type="entry name" value="ATP/GTP-BINDING PROTEIN-RELATED"/>
    <property type="match status" value="1"/>
</dbReference>
<sequence length="438" mass="48537">MSNDLKVWVDSKRHSVEGHTAKCSLSFNGRIIWGPYHCHANTYRLRDALAAADPRFQLTVSERYKSIEGHTYTISVMAGGHLYLDRLSTHGHMVGLCKAINDCLEEERRRAQPPEADPAPPYAAPQPPQPSPKQPVPPRTTRPSGRQDFEIAIICALKVEHDAIEAFLDEEFEIDGFSYGKAPGDFNAYTTGRIGQRAIVLAYMPHMGKVNSATVAAHLSMSFRQIKVALLVGVCGAAPRDANGGEVFLGDVMISTAVIQVDFGRQYSDESVRKDTLEDALGRANPEIRSFLHKLEGDRTSKKLEKKTLEYLTGLCDRDRKYAHPGHSDNLYRADSTHLVPRKREGTARPILHFGRFASGDSVMKSGLHRDKIVAKEQVIAFEMEGAGSWDCLPTVIIKSACDYADSHKNKGWQRYASATAAACTKAVLDEWRSSQVN</sequence>
<evidence type="ECO:0000313" key="4">
    <source>
        <dbReference type="Proteomes" id="UP001375240"/>
    </source>
</evidence>
<dbReference type="AlphaFoldDB" id="A0AAV9UNX1"/>
<feature type="domain" description="Nucleoside phosphorylase" evidence="2">
    <location>
        <begin position="150"/>
        <end position="387"/>
    </location>
</feature>
<evidence type="ECO:0000256" key="1">
    <source>
        <dbReference type="SAM" id="MobiDB-lite"/>
    </source>
</evidence>
<proteinExistence type="predicted"/>
<dbReference type="InterPro" id="IPR035994">
    <property type="entry name" value="Nucleoside_phosphorylase_sf"/>
</dbReference>
<comment type="caution">
    <text evidence="3">The sequence shown here is derived from an EMBL/GenBank/DDBJ whole genome shotgun (WGS) entry which is preliminary data.</text>
</comment>
<dbReference type="InterPro" id="IPR000845">
    <property type="entry name" value="Nucleoside_phosphorylase_d"/>
</dbReference>
<accession>A0AAV9UNX1</accession>
<dbReference type="GO" id="GO:0009116">
    <property type="term" value="P:nucleoside metabolic process"/>
    <property type="evidence" value="ECO:0007669"/>
    <property type="project" value="InterPro"/>
</dbReference>
<evidence type="ECO:0000259" key="2">
    <source>
        <dbReference type="Pfam" id="PF01048"/>
    </source>
</evidence>
<dbReference type="Proteomes" id="UP001375240">
    <property type="component" value="Unassembled WGS sequence"/>
</dbReference>
<evidence type="ECO:0000313" key="3">
    <source>
        <dbReference type="EMBL" id="KAK6343885.1"/>
    </source>
</evidence>
<organism evidence="3 4">
    <name type="scientific">Orbilia brochopaga</name>
    <dbReference type="NCBI Taxonomy" id="3140254"/>
    <lineage>
        <taxon>Eukaryota</taxon>
        <taxon>Fungi</taxon>
        <taxon>Dikarya</taxon>
        <taxon>Ascomycota</taxon>
        <taxon>Pezizomycotina</taxon>
        <taxon>Orbiliomycetes</taxon>
        <taxon>Orbiliales</taxon>
        <taxon>Orbiliaceae</taxon>
        <taxon>Orbilia</taxon>
    </lineage>
</organism>
<reference evidence="3 4" key="1">
    <citation type="submission" date="2019-10" db="EMBL/GenBank/DDBJ databases">
        <authorList>
            <person name="Palmer J.M."/>
        </authorList>
    </citation>
    <scope>NUCLEOTIDE SEQUENCE [LARGE SCALE GENOMIC DNA]</scope>
    <source>
        <strain evidence="3 4">TWF696</strain>
    </source>
</reference>
<dbReference type="PANTHER" id="PTHR46082:SF6">
    <property type="entry name" value="AAA+ ATPASE DOMAIN-CONTAINING PROTEIN-RELATED"/>
    <property type="match status" value="1"/>
</dbReference>
<name>A0AAV9UNX1_9PEZI</name>
<dbReference type="SUPFAM" id="SSF53167">
    <property type="entry name" value="Purine and uridine phosphorylases"/>
    <property type="match status" value="1"/>
</dbReference>
<dbReference type="EMBL" id="JAVHNQ010000006">
    <property type="protein sequence ID" value="KAK6343885.1"/>
    <property type="molecule type" value="Genomic_DNA"/>
</dbReference>
<feature type="compositionally biased region" description="Pro residues" evidence="1">
    <location>
        <begin position="115"/>
        <end position="140"/>
    </location>
</feature>
<dbReference type="Gene3D" id="3.40.50.1580">
    <property type="entry name" value="Nucleoside phosphorylase domain"/>
    <property type="match status" value="1"/>
</dbReference>
<dbReference type="GO" id="GO:0003824">
    <property type="term" value="F:catalytic activity"/>
    <property type="evidence" value="ECO:0007669"/>
    <property type="project" value="InterPro"/>
</dbReference>